<dbReference type="EMBL" id="BLPG01000001">
    <property type="protein sequence ID" value="GFJ88810.1"/>
    <property type="molecule type" value="Genomic_DNA"/>
</dbReference>
<dbReference type="SUPFAM" id="SSF52540">
    <property type="entry name" value="P-loop containing nucleoside triphosphate hydrolases"/>
    <property type="match status" value="1"/>
</dbReference>
<evidence type="ECO:0000313" key="3">
    <source>
        <dbReference type="EMBL" id="GFJ88810.1"/>
    </source>
</evidence>
<dbReference type="Proteomes" id="UP000482960">
    <property type="component" value="Unassembled WGS sequence"/>
</dbReference>
<reference evidence="3 4" key="1">
    <citation type="submission" date="2020-03" db="EMBL/GenBank/DDBJ databases">
        <title>Whole genome shotgun sequence of Phytohabitans rumicis NBRC 108638.</title>
        <authorList>
            <person name="Komaki H."/>
            <person name="Tamura T."/>
        </authorList>
    </citation>
    <scope>NUCLEOTIDE SEQUENCE [LARGE SCALE GENOMIC DNA]</scope>
    <source>
        <strain evidence="3 4">NBRC 108638</strain>
    </source>
</reference>
<dbReference type="InterPro" id="IPR007111">
    <property type="entry name" value="NACHT_NTPase"/>
</dbReference>
<gene>
    <name evidence="3" type="ORF">Prum_024520</name>
</gene>
<protein>
    <recommendedName>
        <fullName evidence="2">NACHT domain-containing protein</fullName>
    </recommendedName>
</protein>
<accession>A0A6V8KZP3</accession>
<comment type="caution">
    <text evidence="3">The sequence shown here is derived from an EMBL/GenBank/DDBJ whole genome shotgun (WGS) entry which is preliminary data.</text>
</comment>
<evidence type="ECO:0000259" key="2">
    <source>
        <dbReference type="PROSITE" id="PS50837"/>
    </source>
</evidence>
<keyword evidence="1" id="KW-0812">Transmembrane</keyword>
<name>A0A6V8KZP3_9ACTN</name>
<dbReference type="Gene3D" id="1.25.10.10">
    <property type="entry name" value="Leucine-rich Repeat Variant"/>
    <property type="match status" value="1"/>
</dbReference>
<dbReference type="PROSITE" id="PS50837">
    <property type="entry name" value="NACHT"/>
    <property type="match status" value="1"/>
</dbReference>
<dbReference type="SUPFAM" id="SSF48371">
    <property type="entry name" value="ARM repeat"/>
    <property type="match status" value="1"/>
</dbReference>
<dbReference type="PANTHER" id="PTHR46844:SF1">
    <property type="entry name" value="SLR5058 PROTEIN"/>
    <property type="match status" value="1"/>
</dbReference>
<keyword evidence="1" id="KW-0472">Membrane</keyword>
<keyword evidence="1" id="KW-1133">Transmembrane helix</keyword>
<organism evidence="3 4">
    <name type="scientific">Phytohabitans rumicis</name>
    <dbReference type="NCBI Taxonomy" id="1076125"/>
    <lineage>
        <taxon>Bacteria</taxon>
        <taxon>Bacillati</taxon>
        <taxon>Actinomycetota</taxon>
        <taxon>Actinomycetes</taxon>
        <taxon>Micromonosporales</taxon>
        <taxon>Micromonosporaceae</taxon>
    </lineage>
</organism>
<evidence type="ECO:0000313" key="4">
    <source>
        <dbReference type="Proteomes" id="UP000482960"/>
    </source>
</evidence>
<dbReference type="PANTHER" id="PTHR46844">
    <property type="entry name" value="SLR5058 PROTEIN"/>
    <property type="match status" value="1"/>
</dbReference>
<feature type="domain" description="NACHT" evidence="2">
    <location>
        <begin position="217"/>
        <end position="308"/>
    </location>
</feature>
<feature type="transmembrane region" description="Helical" evidence="1">
    <location>
        <begin position="57"/>
        <end position="80"/>
    </location>
</feature>
<dbReference type="Gene3D" id="3.40.50.300">
    <property type="entry name" value="P-loop containing nucleotide triphosphate hydrolases"/>
    <property type="match status" value="1"/>
</dbReference>
<dbReference type="InterPro" id="IPR016024">
    <property type="entry name" value="ARM-type_fold"/>
</dbReference>
<dbReference type="InterPro" id="IPR027417">
    <property type="entry name" value="P-loop_NTPase"/>
</dbReference>
<keyword evidence="4" id="KW-1185">Reference proteome</keyword>
<proteinExistence type="predicted"/>
<evidence type="ECO:0000256" key="1">
    <source>
        <dbReference type="SAM" id="Phobius"/>
    </source>
</evidence>
<dbReference type="AlphaFoldDB" id="A0A6V8KZP3"/>
<sequence length="1120" mass="123658">MHRHNGWRVLRPDLSQVDGGAVTQQYVRSSVAHRWCHISIIALTAPRRSLKRVPVPVELIVAIIGAVATLVGVGFGFYQWRRGQGLDRERLRLEQALIREQKIWEEAWEEERTAEQESARQVAQAEKIRDAVERYRTLLANELAQLKILDMTKPLDLEALYVQLRVREDRPARFASPEEMEPLSYGTPEHLLQLSAKQSREAESSAMRPEDALRRFGRFVALGDPGAGKTTMLRHLALRLARGEITEDLTLPIYVELREFVDSGVSDILEFAADTCRRRYGFVNAVEHFAERLDAGLAALLLDGLDEVLGGAAAEDAARAYRRVVDEVDRLSTRYPRATIAVTCRRAGWQGGLRAFHTVEVLDFGWPQIETFVRNWFGNEPARADALVTALQTNLRVQTLAANPLILSLVAIVYDRDLELPERRAQLYNRCVEVLLKEWDTHRGIRRFTRFTTDRKRDLLEEVGWHFHQQGLRYYPHDELLRVIAEFLPTIDIEPVHAQAILDEIAAQYGLLKVQANGWYGFLHLTLQEYFAAVAATERGAQAVALVVQHRHDPWWEEVLFLLAGRTVDASPLLLGILGRDPLSADPPVPDAPLALDDDVLHHDLLLAARCLAGAPRVRVPWLRSAIIEVTYELVRTAPSPSMSESSARILVAAGGRAIHDRLIDDLINRQLGSGPRTSIARALGTGGDAYVAARLTAILSSRALDSRLASAVADSLRALRHSPAIPALRARLDRELVADSNGAFPLAAAVAALGGASGAAHLRHLIDTAGTRQTANVLMWALQYSRDPAVERWLIERVPDSSDVGIAFIVHSYLALTGAAGAPRLLTALLSRPGSWGPSVSIIVSAFHEHASPSLAVQLVGALTDPDRDASVRWAVSALLDDQPEIWPLVAKWMVRQDADQLTVWASAAVIGSHGYGAARQPLRDALTALTGEEWVSTEEIAVRNLALPRITECLVALGDGQWAQDLLLTRINAMWQDAATPNTAVFGALLAALGHTDIGPLAEWSTGFLDHFPALSGYLLYKGADVRRTLLHPSIAPRLLARAESELLTDEERHAALELVAAIAQDVTVVPQLLSLCSVNDDELVRHALDALENIGRHNRVRIFADGRIAPVQPRTTP</sequence>
<dbReference type="InterPro" id="IPR011989">
    <property type="entry name" value="ARM-like"/>
</dbReference>
<reference evidence="3 4" key="2">
    <citation type="submission" date="2020-03" db="EMBL/GenBank/DDBJ databases">
        <authorList>
            <person name="Ichikawa N."/>
            <person name="Kimura A."/>
            <person name="Kitahashi Y."/>
            <person name="Uohara A."/>
        </authorList>
    </citation>
    <scope>NUCLEOTIDE SEQUENCE [LARGE SCALE GENOMIC DNA]</scope>
    <source>
        <strain evidence="3 4">NBRC 108638</strain>
    </source>
</reference>
<dbReference type="Pfam" id="PF05729">
    <property type="entry name" value="NACHT"/>
    <property type="match status" value="1"/>
</dbReference>